<dbReference type="EC" id="5.4.99.5" evidence="1"/>
<dbReference type="GO" id="GO:0046417">
    <property type="term" value="P:chorismate metabolic process"/>
    <property type="evidence" value="ECO:0007669"/>
    <property type="project" value="InterPro"/>
</dbReference>
<gene>
    <name evidence="3" type="ORF">DI586_05705</name>
</gene>
<accession>A0A2W5FIH6</accession>
<dbReference type="InterPro" id="IPR002701">
    <property type="entry name" value="CM_II_prokaryot"/>
</dbReference>
<evidence type="ECO:0000313" key="3">
    <source>
        <dbReference type="EMBL" id="PZP55795.1"/>
    </source>
</evidence>
<protein>
    <recommendedName>
        <fullName evidence="1">chorismate mutase</fullName>
        <ecNumber evidence="1">5.4.99.5</ecNumber>
    </recommendedName>
</protein>
<comment type="caution">
    <text evidence="3">The sequence shown here is derived from an EMBL/GenBank/DDBJ whole genome shotgun (WGS) entry which is preliminary data.</text>
</comment>
<dbReference type="EMBL" id="QFOT01000050">
    <property type="protein sequence ID" value="PZP55795.1"/>
    <property type="molecule type" value="Genomic_DNA"/>
</dbReference>
<feature type="domain" description="Chorismate mutase" evidence="2">
    <location>
        <begin position="1"/>
        <end position="91"/>
    </location>
</feature>
<evidence type="ECO:0000259" key="2">
    <source>
        <dbReference type="PROSITE" id="PS51168"/>
    </source>
</evidence>
<dbReference type="AlphaFoldDB" id="A0A2W5FIH6"/>
<dbReference type="Pfam" id="PF01817">
    <property type="entry name" value="CM_2"/>
    <property type="match status" value="1"/>
</dbReference>
<reference evidence="3 4" key="1">
    <citation type="submission" date="2017-08" db="EMBL/GenBank/DDBJ databases">
        <title>Infants hospitalized years apart are colonized by the same room-sourced microbial strains.</title>
        <authorList>
            <person name="Brooks B."/>
            <person name="Olm M.R."/>
            <person name="Firek B.A."/>
            <person name="Baker R."/>
            <person name="Thomas B.C."/>
            <person name="Morowitz M.J."/>
            <person name="Banfield J.F."/>
        </authorList>
    </citation>
    <scope>NUCLEOTIDE SEQUENCE [LARGE SCALE GENOMIC DNA]</scope>
    <source>
        <strain evidence="3">S2_006_000_R2_64</strain>
    </source>
</reference>
<sequence>MYKSPELDQIRQRIDALDNQVHDLLMERADLIMQVSAEKKKHGIQIVQPAREARMIRRLIKRHRAPLPEETIVRIWRELVGSISLLQTGLSVAVTQKLPEYWDMARDYFGTVLPMQKENSEVDVLKLVKDDKVNFAVLPSPEENEPDAWWLSLMEDTSLKVIQRLPFGDKENYKYDRHPALVVAKAGFDTSDDDRSLIAMPSAHLNEAQKIFKVLEVYSSSGNVLLEVDEYILPNDKRLNAIGAISLGGYPSPLKYKDGK</sequence>
<evidence type="ECO:0000313" key="4">
    <source>
        <dbReference type="Proteomes" id="UP000249739"/>
    </source>
</evidence>
<dbReference type="InterPro" id="IPR036263">
    <property type="entry name" value="Chorismate_II_sf"/>
</dbReference>
<dbReference type="Proteomes" id="UP000249739">
    <property type="component" value="Unassembled WGS sequence"/>
</dbReference>
<name>A0A2W5FIH6_9BACT</name>
<proteinExistence type="predicted"/>
<dbReference type="Gene3D" id="1.20.59.10">
    <property type="entry name" value="Chorismate mutase"/>
    <property type="match status" value="1"/>
</dbReference>
<dbReference type="InterPro" id="IPR036979">
    <property type="entry name" value="CM_dom_sf"/>
</dbReference>
<dbReference type="SMART" id="SM00830">
    <property type="entry name" value="CM_2"/>
    <property type="match status" value="1"/>
</dbReference>
<dbReference type="SUPFAM" id="SSF48600">
    <property type="entry name" value="Chorismate mutase II"/>
    <property type="match status" value="1"/>
</dbReference>
<dbReference type="GO" id="GO:0004106">
    <property type="term" value="F:chorismate mutase activity"/>
    <property type="evidence" value="ECO:0007669"/>
    <property type="project" value="UniProtKB-EC"/>
</dbReference>
<evidence type="ECO:0000256" key="1">
    <source>
        <dbReference type="ARBA" id="ARBA00012404"/>
    </source>
</evidence>
<organism evidence="3 4">
    <name type="scientific">Micavibrio aeruginosavorus</name>
    <dbReference type="NCBI Taxonomy" id="349221"/>
    <lineage>
        <taxon>Bacteria</taxon>
        <taxon>Pseudomonadati</taxon>
        <taxon>Bdellovibrionota</taxon>
        <taxon>Bdellovibrionia</taxon>
        <taxon>Bdellovibrionales</taxon>
        <taxon>Pseudobdellovibrionaceae</taxon>
        <taxon>Micavibrio</taxon>
    </lineage>
</organism>
<dbReference type="PROSITE" id="PS51168">
    <property type="entry name" value="CHORISMATE_MUT_2"/>
    <property type="match status" value="1"/>
</dbReference>